<accession>A0A2S1R4K7</accession>
<keyword evidence="6" id="KW-0472">Membrane</keyword>
<evidence type="ECO:0000313" key="7">
    <source>
        <dbReference type="EMBL" id="AWH91240.1"/>
    </source>
</evidence>
<protein>
    <recommendedName>
        <fullName evidence="9">Sodium:proton antiporter</fullName>
    </recommendedName>
</protein>
<keyword evidence="8" id="KW-1185">Reference proteome</keyword>
<dbReference type="GO" id="GO:0008324">
    <property type="term" value="F:monoatomic cation transmembrane transporter activity"/>
    <property type="evidence" value="ECO:0007669"/>
    <property type="project" value="InterPro"/>
</dbReference>
<dbReference type="InterPro" id="IPR002758">
    <property type="entry name" value="Cation_antiport_E"/>
</dbReference>
<dbReference type="Pfam" id="PF01899">
    <property type="entry name" value="MNHE"/>
    <property type="match status" value="1"/>
</dbReference>
<evidence type="ECO:0008006" key="9">
    <source>
        <dbReference type="Google" id="ProtNLM"/>
    </source>
</evidence>
<gene>
    <name evidence="7" type="ORF">A6035_02610</name>
</gene>
<evidence type="ECO:0000256" key="6">
    <source>
        <dbReference type="ARBA" id="ARBA00023136"/>
    </source>
</evidence>
<evidence type="ECO:0000256" key="3">
    <source>
        <dbReference type="ARBA" id="ARBA00022475"/>
    </source>
</evidence>
<proteinExistence type="inferred from homology"/>
<name>A0A2S1R4K7_9ACTN</name>
<keyword evidence="3" id="KW-1003">Cell membrane</keyword>
<dbReference type="PANTHER" id="PTHR34584:SF1">
    <property type="entry name" value="NA(+)_H(+) ANTIPORTER SUBUNIT E1"/>
    <property type="match status" value="1"/>
</dbReference>
<evidence type="ECO:0000256" key="4">
    <source>
        <dbReference type="ARBA" id="ARBA00022692"/>
    </source>
</evidence>
<dbReference type="GO" id="GO:0005886">
    <property type="term" value="C:plasma membrane"/>
    <property type="evidence" value="ECO:0007669"/>
    <property type="project" value="UniProtKB-SubCell"/>
</dbReference>
<evidence type="ECO:0000256" key="5">
    <source>
        <dbReference type="ARBA" id="ARBA00022989"/>
    </source>
</evidence>
<dbReference type="RefSeq" id="WP_108846504.1">
    <property type="nucleotide sequence ID" value="NZ_CP015449.1"/>
</dbReference>
<dbReference type="AlphaFoldDB" id="A0A2S1R4K7"/>
<keyword evidence="4" id="KW-0812">Transmembrane</keyword>
<dbReference type="EMBL" id="CP015449">
    <property type="protein sequence ID" value="AWH91240.1"/>
    <property type="molecule type" value="Genomic_DNA"/>
</dbReference>
<evidence type="ECO:0000256" key="1">
    <source>
        <dbReference type="ARBA" id="ARBA00004651"/>
    </source>
</evidence>
<evidence type="ECO:0000313" key="8">
    <source>
        <dbReference type="Proteomes" id="UP000244928"/>
    </source>
</evidence>
<sequence length="110" mass="12141">MIRRVLRAPLVLGWLLWNVVLSSWALAKEAVTPGPIGTPVLVRYPMRCRTNVEITALAWAITVTPGTLVTVIGDDEMWVHVVLGGPREEMIELLGQTENRVLSVLRGDDA</sequence>
<dbReference type="PANTHER" id="PTHR34584">
    <property type="entry name" value="NA(+)/H(+) ANTIPORTER SUBUNIT E1"/>
    <property type="match status" value="1"/>
</dbReference>
<reference evidence="7 8" key="1">
    <citation type="submission" date="2016-04" db="EMBL/GenBank/DDBJ databases">
        <title>Complete genome sequence of Dietzia lutea YIM 80766T, a strain isolated from desert soil in Egypt.</title>
        <authorList>
            <person name="Zhao J."/>
            <person name="Hu B."/>
            <person name="Geng S."/>
            <person name="Nie Y."/>
            <person name="Tang Y."/>
        </authorList>
    </citation>
    <scope>NUCLEOTIDE SEQUENCE [LARGE SCALE GENOMIC DNA]</scope>
    <source>
        <strain evidence="7 8">YIM 80766</strain>
    </source>
</reference>
<dbReference type="Proteomes" id="UP000244928">
    <property type="component" value="Chromosome"/>
</dbReference>
<comment type="subcellular location">
    <subcellularLocation>
        <location evidence="1">Cell membrane</location>
        <topology evidence="1">Multi-pass membrane protein</topology>
    </subcellularLocation>
</comment>
<dbReference type="OrthoDB" id="3837866at2"/>
<organism evidence="7 8">
    <name type="scientific">Dietzia lutea</name>
    <dbReference type="NCBI Taxonomy" id="546160"/>
    <lineage>
        <taxon>Bacteria</taxon>
        <taxon>Bacillati</taxon>
        <taxon>Actinomycetota</taxon>
        <taxon>Actinomycetes</taxon>
        <taxon>Mycobacteriales</taxon>
        <taxon>Dietziaceae</taxon>
        <taxon>Dietzia</taxon>
    </lineage>
</organism>
<comment type="similarity">
    <text evidence="2">Belongs to the CPA3 antiporters (TC 2.A.63) subunit E family.</text>
</comment>
<evidence type="ECO:0000256" key="2">
    <source>
        <dbReference type="ARBA" id="ARBA00006228"/>
    </source>
</evidence>
<dbReference type="KEGG" id="dlu:A6035_02610"/>
<keyword evidence="5" id="KW-1133">Transmembrane helix</keyword>